<dbReference type="OrthoDB" id="7376058at2"/>
<gene>
    <name evidence="7" type="ORF">B5D80_11440</name>
</gene>
<keyword evidence="8" id="KW-1185">Reference proteome</keyword>
<dbReference type="GO" id="GO:0016705">
    <property type="term" value="F:oxidoreductase activity, acting on paired donors, with incorporation or reduction of molecular oxygen"/>
    <property type="evidence" value="ECO:0007669"/>
    <property type="project" value="InterPro"/>
</dbReference>
<proteinExistence type="inferred from homology"/>
<keyword evidence="6" id="KW-0503">Monooxygenase</keyword>
<sequence length="452" mass="50358">MNGTIAPGPTGRPLVGSLFDWRRTPAEFLLRLQRDHGEVVRMKLGPYLVHLVTEPDAVHRVLVGNHHNYDRGKLYDQFKLVMGTGLLTTDGPAWRSHRRAVQPLFLNRAIGAILPNVIESTHQMLDRWEVAAARGEPVDLIGEMLQLTLVTLSRSLFGYDPGAAVAEMKRTVDAGIELMFTHGLLSEQLPEWIPNARNRQIRATRRFFDRLVDDIRSNHHRTGQGQLVELMETARDPVDGRAWTDREIRDELLTVYLAGHETTAAAACWALYALSGHRWAAEELTAEVDQVLAGRAPTLADTERLTYTGQVIQEALRLYPPIWTFPRGVVADDELAGRHVPAGSSILISPLVSHRNPRIWDNPDAFDPARFAGDAARRLPRLSYLPFGGGPRMCVGNLMALLELKVIVALVSQRFQLQTVPGDFVRYGHSVISLRPQGRLLVTPKPRVGAAA</sequence>
<dbReference type="GO" id="GO:0004497">
    <property type="term" value="F:monooxygenase activity"/>
    <property type="evidence" value="ECO:0007669"/>
    <property type="project" value="UniProtKB-KW"/>
</dbReference>
<comment type="caution">
    <text evidence="7">The sequence shown here is derived from an EMBL/GenBank/DDBJ whole genome shotgun (WGS) entry which is preliminary data.</text>
</comment>
<feature type="binding site" description="axial binding residue" evidence="5">
    <location>
        <position position="394"/>
    </location>
    <ligand>
        <name>heme</name>
        <dbReference type="ChEBI" id="CHEBI:30413"/>
    </ligand>
    <ligandPart>
        <name>Fe</name>
        <dbReference type="ChEBI" id="CHEBI:18248"/>
    </ligandPart>
</feature>
<evidence type="ECO:0000313" key="7">
    <source>
        <dbReference type="EMBL" id="OWV08705.1"/>
    </source>
</evidence>
<evidence type="ECO:0000256" key="2">
    <source>
        <dbReference type="ARBA" id="ARBA00010617"/>
    </source>
</evidence>
<dbReference type="InterPro" id="IPR001128">
    <property type="entry name" value="Cyt_P450"/>
</dbReference>
<dbReference type="PRINTS" id="PR00385">
    <property type="entry name" value="P450"/>
</dbReference>
<evidence type="ECO:0000313" key="8">
    <source>
        <dbReference type="Proteomes" id="UP000197174"/>
    </source>
</evidence>
<keyword evidence="6" id="KW-0560">Oxidoreductase</keyword>
<organism evidence="7 8">
    <name type="scientific">Micromonospora wenchangensis</name>
    <dbReference type="NCBI Taxonomy" id="1185415"/>
    <lineage>
        <taxon>Bacteria</taxon>
        <taxon>Bacillati</taxon>
        <taxon>Actinomycetota</taxon>
        <taxon>Actinomycetes</taxon>
        <taxon>Micromonosporales</taxon>
        <taxon>Micromonosporaceae</taxon>
        <taxon>Micromonospora</taxon>
    </lineage>
</organism>
<keyword evidence="5 6" id="KW-0349">Heme</keyword>
<comment type="cofactor">
    <cofactor evidence="1 5">
        <name>heme</name>
        <dbReference type="ChEBI" id="CHEBI:30413"/>
    </cofactor>
</comment>
<protein>
    <recommendedName>
        <fullName evidence="9">Cytochrome P450</fullName>
    </recommendedName>
</protein>
<evidence type="ECO:0008006" key="9">
    <source>
        <dbReference type="Google" id="ProtNLM"/>
    </source>
</evidence>
<reference evidence="7 8" key="1">
    <citation type="submission" date="2017-03" db="EMBL/GenBank/DDBJ databases">
        <title>Whole genome sequence of Micromonospora wenchangensis, isolated from mangrove soil.</title>
        <authorList>
            <person name="Yang H."/>
        </authorList>
    </citation>
    <scope>NUCLEOTIDE SEQUENCE [LARGE SCALE GENOMIC DNA]</scope>
    <source>
        <strain evidence="7 8">CCTCC AA 2012002</strain>
    </source>
</reference>
<accession>A0A246RNH2</accession>
<dbReference type="EMBL" id="MZMV01000015">
    <property type="protein sequence ID" value="OWV08705.1"/>
    <property type="molecule type" value="Genomic_DNA"/>
</dbReference>
<dbReference type="InterPro" id="IPR017972">
    <property type="entry name" value="Cyt_P450_CS"/>
</dbReference>
<dbReference type="Gene3D" id="1.10.630.10">
    <property type="entry name" value="Cytochrome P450"/>
    <property type="match status" value="1"/>
</dbReference>
<keyword evidence="4 5" id="KW-0408">Iron</keyword>
<dbReference type="InterPro" id="IPR050121">
    <property type="entry name" value="Cytochrome_P450_monoxygenase"/>
</dbReference>
<name>A0A246RNH2_9ACTN</name>
<dbReference type="InterPro" id="IPR002403">
    <property type="entry name" value="Cyt_P450_E_grp-IV"/>
</dbReference>
<dbReference type="PRINTS" id="PR00465">
    <property type="entry name" value="EP450IV"/>
</dbReference>
<dbReference type="InterPro" id="IPR036396">
    <property type="entry name" value="Cyt_P450_sf"/>
</dbReference>
<comment type="similarity">
    <text evidence="2 6">Belongs to the cytochrome P450 family.</text>
</comment>
<evidence type="ECO:0000256" key="5">
    <source>
        <dbReference type="PIRSR" id="PIRSR602403-1"/>
    </source>
</evidence>
<dbReference type="AlphaFoldDB" id="A0A246RNH2"/>
<evidence type="ECO:0000256" key="4">
    <source>
        <dbReference type="ARBA" id="ARBA00023004"/>
    </source>
</evidence>
<dbReference type="GO" id="GO:0020037">
    <property type="term" value="F:heme binding"/>
    <property type="evidence" value="ECO:0007669"/>
    <property type="project" value="InterPro"/>
</dbReference>
<evidence type="ECO:0000256" key="6">
    <source>
        <dbReference type="RuleBase" id="RU000461"/>
    </source>
</evidence>
<dbReference type="SUPFAM" id="SSF48264">
    <property type="entry name" value="Cytochrome P450"/>
    <property type="match status" value="1"/>
</dbReference>
<dbReference type="PANTHER" id="PTHR24305:SF166">
    <property type="entry name" value="CYTOCHROME P450 12A4, MITOCHONDRIAL-RELATED"/>
    <property type="match status" value="1"/>
</dbReference>
<dbReference type="GO" id="GO:0005506">
    <property type="term" value="F:iron ion binding"/>
    <property type="evidence" value="ECO:0007669"/>
    <property type="project" value="InterPro"/>
</dbReference>
<keyword evidence="3 5" id="KW-0479">Metal-binding</keyword>
<evidence type="ECO:0000256" key="1">
    <source>
        <dbReference type="ARBA" id="ARBA00001971"/>
    </source>
</evidence>
<dbReference type="PANTHER" id="PTHR24305">
    <property type="entry name" value="CYTOCHROME P450"/>
    <property type="match status" value="1"/>
</dbReference>
<dbReference type="Proteomes" id="UP000197174">
    <property type="component" value="Unassembled WGS sequence"/>
</dbReference>
<dbReference type="Pfam" id="PF00067">
    <property type="entry name" value="p450"/>
    <property type="match status" value="1"/>
</dbReference>
<evidence type="ECO:0000256" key="3">
    <source>
        <dbReference type="ARBA" id="ARBA00022723"/>
    </source>
</evidence>
<dbReference type="PROSITE" id="PS00086">
    <property type="entry name" value="CYTOCHROME_P450"/>
    <property type="match status" value="1"/>
</dbReference>
<dbReference type="RefSeq" id="WP_088643809.1">
    <property type="nucleotide sequence ID" value="NZ_CBDRBW010000053.1"/>
</dbReference>